<dbReference type="Gene3D" id="1.20.1310.10">
    <property type="entry name" value="Cullin Repeats"/>
    <property type="match status" value="4"/>
</dbReference>
<dbReference type="PROSITE" id="PS50069">
    <property type="entry name" value="CULLIN_2"/>
    <property type="match status" value="1"/>
</dbReference>
<dbReference type="SMART" id="SM00182">
    <property type="entry name" value="CULLIN"/>
    <property type="match status" value="1"/>
</dbReference>
<dbReference type="Pfam" id="PF00888">
    <property type="entry name" value="Cullin"/>
    <property type="match status" value="1"/>
</dbReference>
<dbReference type="SUPFAM" id="SSF46785">
    <property type="entry name" value="Winged helix' DNA-binding domain"/>
    <property type="match status" value="1"/>
</dbReference>
<organism evidence="9 10">
    <name type="scientific">Panagrellus redivivus</name>
    <name type="common">Microworm</name>
    <dbReference type="NCBI Taxonomy" id="6233"/>
    <lineage>
        <taxon>Eukaryota</taxon>
        <taxon>Metazoa</taxon>
        <taxon>Ecdysozoa</taxon>
        <taxon>Nematoda</taxon>
        <taxon>Chromadorea</taxon>
        <taxon>Rhabditida</taxon>
        <taxon>Tylenchina</taxon>
        <taxon>Panagrolaimomorpha</taxon>
        <taxon>Panagrolaimoidea</taxon>
        <taxon>Panagrolaimidae</taxon>
        <taxon>Panagrellus</taxon>
    </lineage>
</organism>
<dbReference type="GO" id="GO:0031625">
    <property type="term" value="F:ubiquitin protein ligase binding"/>
    <property type="evidence" value="ECO:0007669"/>
    <property type="project" value="InterPro"/>
</dbReference>
<feature type="compositionally biased region" description="Basic and acidic residues" evidence="7">
    <location>
        <begin position="508"/>
        <end position="527"/>
    </location>
</feature>
<evidence type="ECO:0000256" key="2">
    <source>
        <dbReference type="ARBA" id="ARBA00022499"/>
    </source>
</evidence>
<sequence>MLLRPRVEVSADDPEMEMQMNAISQAIIEVQNKRQASTDFVTLYHFIYQMCLNDLGPDLYANTGDLIVTHLQEKVCAEVIELPQTEFLAGILNQYHDHLIVSQWISHLFTFVDSTLVRLEMDPEEHLLTTFQLSYDLFRQHVLGNDHIKEHLTSFMLATVNADREGDTIDWLTFKKVCQMLITCGIESRGFYEEVFETPFLEQTAKFFRDQSESFIKDNTASDYVKKVNESLNEEEERALRFLDDATRAKLSNVLHEQLIAPHMETVVNMDTGVEFMVRNNHLDQLRDLYKLLAFLPEGKDVFTTALKKFIRDAGQEFTNPETDFEPIKYIESIVALRNQFKLILVEACNSDLGVQKTLQYDFKHIINLHERVAEYLCQYFDQAIKANPKEAADINAKTIQGGIDVFCFINDKDVFEKYYRQYLSKRLLAGKETLNEDDVEKTVVNLFKLECGSSYVDKFEAMFRDIAKSAILMGNFPKWVTAEEERELREAEGRLVIESMITAVEKQEEEEKLKAVENEAAKEGEKNGAPVDSKIEDTPDSKTDDKPDPNTGDTTEPKEDGDIAEKAVAISEANPKEKDIDIYVKVVNTTHWPLTDTRDERAKITLPPDAERAMMLYMKYYVASHESRHVDLWHNFGTADVIAFFCPPADDEIGFTVASKLLVVTTHMMCILDRFNYRDEIKYEELLLDTKLPEQMLKRALFSMTSKKSQRILARKAAGRVLGIGDSFSINNEFVNTCKNYRVRVANMLPKGATEKLHDDKKKDADPAKQDAAHWAKVDRPYEVDAAAVRIMKARKTMSHQELIAEITQVLANRFVPTPVMIKRRLEDLLYREFLARDEADMNLYHYVA</sequence>
<feature type="region of interest" description="Disordered" evidence="7">
    <location>
        <begin position="508"/>
        <end position="564"/>
    </location>
</feature>
<dbReference type="GO" id="GO:0006511">
    <property type="term" value="P:ubiquitin-dependent protein catabolic process"/>
    <property type="evidence" value="ECO:0007669"/>
    <property type="project" value="InterPro"/>
</dbReference>
<protein>
    <submittedName>
        <fullName evidence="10">CULLIN_2 domain-containing protein</fullName>
    </submittedName>
</protein>
<reference evidence="10" key="2">
    <citation type="submission" date="2020-10" db="UniProtKB">
        <authorList>
            <consortium name="WormBaseParasite"/>
        </authorList>
    </citation>
    <scope>IDENTIFICATION</scope>
</reference>
<evidence type="ECO:0000256" key="5">
    <source>
        <dbReference type="PROSITE-ProRule" id="PRU00330"/>
    </source>
</evidence>
<reference evidence="9" key="1">
    <citation type="journal article" date="2013" name="Genetics">
        <title>The draft genome and transcriptome of Panagrellus redivivus are shaped by the harsh demands of a free-living lifestyle.</title>
        <authorList>
            <person name="Srinivasan J."/>
            <person name="Dillman A.R."/>
            <person name="Macchietto M.G."/>
            <person name="Heikkinen L."/>
            <person name="Lakso M."/>
            <person name="Fracchia K.M."/>
            <person name="Antoshechkin I."/>
            <person name="Mortazavi A."/>
            <person name="Wong G."/>
            <person name="Sternberg P.W."/>
        </authorList>
    </citation>
    <scope>NUCLEOTIDE SEQUENCE [LARGE SCALE GENOMIC DNA]</scope>
    <source>
        <strain evidence="9">MT8872</strain>
    </source>
</reference>
<evidence type="ECO:0000313" key="9">
    <source>
        <dbReference type="Proteomes" id="UP000492821"/>
    </source>
</evidence>
<dbReference type="SMART" id="SM00884">
    <property type="entry name" value="Cullin_Nedd8"/>
    <property type="match status" value="1"/>
</dbReference>
<dbReference type="Gene3D" id="3.30.230.130">
    <property type="entry name" value="Cullin, Chain C, Domain 2"/>
    <property type="match status" value="1"/>
</dbReference>
<name>A0A7E4ZTS4_PANRE</name>
<dbReference type="InterPro" id="IPR036317">
    <property type="entry name" value="Cullin_homology_sf"/>
</dbReference>
<dbReference type="AlphaFoldDB" id="A0A7E4ZTS4"/>
<dbReference type="Pfam" id="PF26557">
    <property type="entry name" value="Cullin_AB"/>
    <property type="match status" value="1"/>
</dbReference>
<feature type="compositionally biased region" description="Basic and acidic residues" evidence="7">
    <location>
        <begin position="534"/>
        <end position="549"/>
    </location>
</feature>
<dbReference type="InterPro" id="IPR036388">
    <property type="entry name" value="WH-like_DNA-bd_sf"/>
</dbReference>
<comment type="similarity">
    <text evidence="1 5 6">Belongs to the cullin family.</text>
</comment>
<dbReference type="SUPFAM" id="SSF74788">
    <property type="entry name" value="Cullin repeat-like"/>
    <property type="match status" value="1"/>
</dbReference>
<dbReference type="InterPro" id="IPR036390">
    <property type="entry name" value="WH_DNA-bd_sf"/>
</dbReference>
<evidence type="ECO:0000256" key="1">
    <source>
        <dbReference type="ARBA" id="ARBA00006019"/>
    </source>
</evidence>
<dbReference type="InterPro" id="IPR016158">
    <property type="entry name" value="Cullin_homology"/>
</dbReference>
<dbReference type="WBParaSite" id="Pan_g16834.t1">
    <property type="protein sequence ID" value="Pan_g16834.t1"/>
    <property type="gene ID" value="Pan_g16834"/>
</dbReference>
<evidence type="ECO:0000256" key="4">
    <source>
        <dbReference type="ARBA" id="ARBA00022843"/>
    </source>
</evidence>
<dbReference type="InterPro" id="IPR059120">
    <property type="entry name" value="Cullin-like_AB"/>
</dbReference>
<accession>A0A7E4ZTS4</accession>
<evidence type="ECO:0000256" key="6">
    <source>
        <dbReference type="RuleBase" id="RU003829"/>
    </source>
</evidence>
<dbReference type="PANTHER" id="PTHR11932">
    <property type="entry name" value="CULLIN"/>
    <property type="match status" value="1"/>
</dbReference>
<dbReference type="FunFam" id="1.20.1310.10:FF:000001">
    <property type="entry name" value="Cullin 3"/>
    <property type="match status" value="1"/>
</dbReference>
<keyword evidence="4" id="KW-0832">Ubl conjugation</keyword>
<keyword evidence="3" id="KW-0833">Ubl conjugation pathway</keyword>
<proteinExistence type="inferred from homology"/>
<evidence type="ECO:0000256" key="3">
    <source>
        <dbReference type="ARBA" id="ARBA00022786"/>
    </source>
</evidence>
<feature type="domain" description="Cullin family profile" evidence="8">
    <location>
        <begin position="372"/>
        <end position="706"/>
    </location>
</feature>
<dbReference type="InterPro" id="IPR019559">
    <property type="entry name" value="Cullin_neddylation_domain"/>
</dbReference>
<dbReference type="InterPro" id="IPR001373">
    <property type="entry name" value="Cullin_N"/>
</dbReference>
<keyword evidence="9" id="KW-1185">Reference proteome</keyword>
<dbReference type="InterPro" id="IPR016159">
    <property type="entry name" value="Cullin_repeat-like_dom_sf"/>
</dbReference>
<dbReference type="Gene3D" id="1.10.10.10">
    <property type="entry name" value="Winged helix-like DNA-binding domain superfamily/Winged helix DNA-binding domain"/>
    <property type="match status" value="1"/>
</dbReference>
<dbReference type="Pfam" id="PF10557">
    <property type="entry name" value="Cullin_Nedd8"/>
    <property type="match status" value="1"/>
</dbReference>
<dbReference type="FunFam" id="1.10.10.10:FF:000014">
    <property type="entry name" value="Cullin 1"/>
    <property type="match status" value="1"/>
</dbReference>
<dbReference type="SUPFAM" id="SSF75632">
    <property type="entry name" value="Cullin homology domain"/>
    <property type="match status" value="1"/>
</dbReference>
<dbReference type="InterPro" id="IPR045093">
    <property type="entry name" value="Cullin"/>
</dbReference>
<evidence type="ECO:0000256" key="7">
    <source>
        <dbReference type="SAM" id="MobiDB-lite"/>
    </source>
</evidence>
<evidence type="ECO:0000259" key="8">
    <source>
        <dbReference type="PROSITE" id="PS50069"/>
    </source>
</evidence>
<dbReference type="Proteomes" id="UP000492821">
    <property type="component" value="Unassembled WGS sequence"/>
</dbReference>
<keyword evidence="2" id="KW-1017">Isopeptide bond</keyword>
<evidence type="ECO:0000313" key="10">
    <source>
        <dbReference type="WBParaSite" id="Pan_g16834.t1"/>
    </source>
</evidence>